<gene>
    <name evidence="6" type="ORF">FRZ67_06515</name>
</gene>
<dbReference type="Pfam" id="PF00072">
    <property type="entry name" value="Response_reg"/>
    <property type="match status" value="1"/>
</dbReference>
<dbReference type="InterPro" id="IPR001789">
    <property type="entry name" value="Sig_transdc_resp-reg_receiver"/>
</dbReference>
<dbReference type="CDD" id="cd00009">
    <property type="entry name" value="AAA"/>
    <property type="match status" value="1"/>
</dbReference>
<organism evidence="6 7">
    <name type="scientific">Panacibacter ginsenosidivorans</name>
    <dbReference type="NCBI Taxonomy" id="1813871"/>
    <lineage>
        <taxon>Bacteria</taxon>
        <taxon>Pseudomonadati</taxon>
        <taxon>Bacteroidota</taxon>
        <taxon>Chitinophagia</taxon>
        <taxon>Chitinophagales</taxon>
        <taxon>Chitinophagaceae</taxon>
        <taxon>Panacibacter</taxon>
    </lineage>
</organism>
<dbReference type="EMBL" id="CP042435">
    <property type="protein sequence ID" value="QEC66966.1"/>
    <property type="molecule type" value="Genomic_DNA"/>
</dbReference>
<dbReference type="CDD" id="cd00156">
    <property type="entry name" value="REC"/>
    <property type="match status" value="1"/>
</dbReference>
<feature type="domain" description="Response regulatory" evidence="5">
    <location>
        <begin position="7"/>
        <end position="121"/>
    </location>
</feature>
<dbReference type="SUPFAM" id="SSF52172">
    <property type="entry name" value="CheY-like"/>
    <property type="match status" value="1"/>
</dbReference>
<keyword evidence="2" id="KW-0067">ATP-binding</keyword>
<sequence length="461" mass="52628">MKQDPISIFIVEDDAVYSAVLSHFLSLNPDFQVKKFTSAKEILAAIHEKPDIVTLDYSLPDMTGDILLDKVKTASPETRVIIISGQEDIKVAVELFKKGANDYIVKDADTQERLWMSIQNLRENISLKKEIATLQQEVQKKYNFQKAIIGNSPAIKQVFALMEKAASANITCSVYGETGTGKDLVAKSIHFNSERKKFPFVPVNVAAIPRDLLESELFGHEKGSFTGATNRRIGKFEEANKGTLFLDEIGEMDVNMQAKLLRVLQEQELTRIGSNEIIKINVRIIVATHRNLQEQVKKGKFREDLYYRLLGLPIHLPPLRDRGNDIILIANYFIDQFCNENHLPKKHLDVEAKKTLMLYSFPGNIRELKSIVELACVMSNEDEINTEHIQIHTSNNKSFNNNTENLTLKQFTTQLLQHYLDTFEYDVLKVAEKLDIGKSTIYRMISNNELKLYKHTEDQHS</sequence>
<dbReference type="InterPro" id="IPR003593">
    <property type="entry name" value="AAA+_ATPase"/>
</dbReference>
<dbReference type="RefSeq" id="WP_147188766.1">
    <property type="nucleotide sequence ID" value="NZ_CP042435.1"/>
</dbReference>
<keyword evidence="7" id="KW-1185">Reference proteome</keyword>
<dbReference type="Pfam" id="PF25601">
    <property type="entry name" value="AAA_lid_14"/>
    <property type="match status" value="1"/>
</dbReference>
<dbReference type="InterPro" id="IPR027417">
    <property type="entry name" value="P-loop_NTPase"/>
</dbReference>
<dbReference type="InterPro" id="IPR025943">
    <property type="entry name" value="Sigma_54_int_dom_ATP-bd_2"/>
</dbReference>
<dbReference type="OrthoDB" id="9767106at2"/>
<reference evidence="6 7" key="1">
    <citation type="journal article" date="2016" name="Int. J. Syst. Evol. Microbiol.">
        <title>Panacibacter ginsenosidivorans gen. nov., sp. nov., with ginsenoside converting activity isolated from soil of a ginseng field.</title>
        <authorList>
            <person name="Siddiqi M.Z."/>
            <person name="Muhammad Shafi S."/>
            <person name="Choi K.D."/>
            <person name="Im W.T."/>
        </authorList>
    </citation>
    <scope>NUCLEOTIDE SEQUENCE [LARGE SCALE GENOMIC DNA]</scope>
    <source>
        <strain evidence="6 7">Gsoil1550</strain>
    </source>
</reference>
<dbReference type="SMART" id="SM00448">
    <property type="entry name" value="REC"/>
    <property type="match status" value="1"/>
</dbReference>
<dbReference type="Proteomes" id="UP000321533">
    <property type="component" value="Chromosome"/>
</dbReference>
<evidence type="ECO:0000256" key="1">
    <source>
        <dbReference type="ARBA" id="ARBA00022741"/>
    </source>
</evidence>
<dbReference type="Pfam" id="PF00158">
    <property type="entry name" value="Sigma54_activat"/>
    <property type="match status" value="1"/>
</dbReference>
<dbReference type="InterPro" id="IPR009057">
    <property type="entry name" value="Homeodomain-like_sf"/>
</dbReference>
<dbReference type="KEGG" id="pgin:FRZ67_06515"/>
<dbReference type="GO" id="GO:0006355">
    <property type="term" value="P:regulation of DNA-templated transcription"/>
    <property type="evidence" value="ECO:0007669"/>
    <property type="project" value="InterPro"/>
</dbReference>
<evidence type="ECO:0000256" key="3">
    <source>
        <dbReference type="PROSITE-ProRule" id="PRU00169"/>
    </source>
</evidence>
<dbReference type="SMART" id="SM00382">
    <property type="entry name" value="AAA"/>
    <property type="match status" value="1"/>
</dbReference>
<dbReference type="GO" id="GO:0000160">
    <property type="term" value="P:phosphorelay signal transduction system"/>
    <property type="evidence" value="ECO:0007669"/>
    <property type="project" value="InterPro"/>
</dbReference>
<dbReference type="PROSITE" id="PS00676">
    <property type="entry name" value="SIGMA54_INTERACT_2"/>
    <property type="match status" value="1"/>
</dbReference>
<dbReference type="InterPro" id="IPR011006">
    <property type="entry name" value="CheY-like_superfamily"/>
</dbReference>
<name>A0A5B8V8C7_9BACT</name>
<evidence type="ECO:0000313" key="6">
    <source>
        <dbReference type="EMBL" id="QEC66966.1"/>
    </source>
</evidence>
<evidence type="ECO:0000259" key="5">
    <source>
        <dbReference type="PROSITE" id="PS50110"/>
    </source>
</evidence>
<dbReference type="PROSITE" id="PS50110">
    <property type="entry name" value="RESPONSE_REGULATORY"/>
    <property type="match status" value="1"/>
</dbReference>
<dbReference type="Gene3D" id="3.40.50.2300">
    <property type="match status" value="1"/>
</dbReference>
<dbReference type="PANTHER" id="PTHR32071">
    <property type="entry name" value="TRANSCRIPTIONAL REGULATORY PROTEIN"/>
    <property type="match status" value="1"/>
</dbReference>
<dbReference type="Gene3D" id="1.10.8.60">
    <property type="match status" value="1"/>
</dbReference>
<feature type="domain" description="Sigma-54 factor interaction" evidence="4">
    <location>
        <begin position="148"/>
        <end position="377"/>
    </location>
</feature>
<dbReference type="GO" id="GO:0005524">
    <property type="term" value="F:ATP binding"/>
    <property type="evidence" value="ECO:0007669"/>
    <property type="project" value="UniProtKB-KW"/>
</dbReference>
<dbReference type="AlphaFoldDB" id="A0A5B8V8C7"/>
<evidence type="ECO:0000259" key="4">
    <source>
        <dbReference type="PROSITE" id="PS50045"/>
    </source>
</evidence>
<dbReference type="InterPro" id="IPR058031">
    <property type="entry name" value="AAA_lid_NorR"/>
</dbReference>
<keyword evidence="1" id="KW-0547">Nucleotide-binding</keyword>
<dbReference type="PANTHER" id="PTHR32071:SF121">
    <property type="entry name" value="SIGMA L-DEPENDENT TRANSCRIPTIONAL REGULATOR YQIR-RELATED"/>
    <property type="match status" value="1"/>
</dbReference>
<evidence type="ECO:0000256" key="2">
    <source>
        <dbReference type="ARBA" id="ARBA00022840"/>
    </source>
</evidence>
<proteinExistence type="predicted"/>
<dbReference type="PROSITE" id="PS50045">
    <property type="entry name" value="SIGMA54_INTERACT_4"/>
    <property type="match status" value="1"/>
</dbReference>
<dbReference type="SUPFAM" id="SSF46689">
    <property type="entry name" value="Homeodomain-like"/>
    <property type="match status" value="1"/>
</dbReference>
<feature type="modified residue" description="4-aspartylphosphate" evidence="3">
    <location>
        <position position="56"/>
    </location>
</feature>
<evidence type="ECO:0000313" key="7">
    <source>
        <dbReference type="Proteomes" id="UP000321533"/>
    </source>
</evidence>
<dbReference type="Gene3D" id="3.40.50.300">
    <property type="entry name" value="P-loop containing nucleotide triphosphate hydrolases"/>
    <property type="match status" value="1"/>
</dbReference>
<dbReference type="FunFam" id="3.40.50.300:FF:000006">
    <property type="entry name" value="DNA-binding transcriptional regulator NtrC"/>
    <property type="match status" value="1"/>
</dbReference>
<protein>
    <submittedName>
        <fullName evidence="6">Sigma-54-dependent Fis family transcriptional regulator</fullName>
    </submittedName>
</protein>
<accession>A0A5B8V8C7</accession>
<dbReference type="InterPro" id="IPR002078">
    <property type="entry name" value="Sigma_54_int"/>
</dbReference>
<keyword evidence="3" id="KW-0597">Phosphoprotein</keyword>
<dbReference type="SUPFAM" id="SSF52540">
    <property type="entry name" value="P-loop containing nucleoside triphosphate hydrolases"/>
    <property type="match status" value="1"/>
</dbReference>